<feature type="domain" description="Dynein heavy chain AAA lid" evidence="2">
    <location>
        <begin position="205"/>
        <end position="342"/>
    </location>
</feature>
<feature type="domain" description="Dynein heavy chain region D6 P-loop" evidence="1">
    <location>
        <begin position="64"/>
        <end position="173"/>
    </location>
</feature>
<dbReference type="PANTHER" id="PTHR45703:SF22">
    <property type="entry name" value="DYNEIN CYTOPLASMIC 2 HEAVY CHAIN 1"/>
    <property type="match status" value="1"/>
</dbReference>
<dbReference type="Proteomes" id="UP001461498">
    <property type="component" value="Unassembled WGS sequence"/>
</dbReference>
<proteinExistence type="predicted"/>
<dbReference type="GO" id="GO:0030286">
    <property type="term" value="C:dynein complex"/>
    <property type="evidence" value="ECO:0007669"/>
    <property type="project" value="InterPro"/>
</dbReference>
<dbReference type="GO" id="GO:0045505">
    <property type="term" value="F:dynein intermediate chain binding"/>
    <property type="evidence" value="ECO:0007669"/>
    <property type="project" value="InterPro"/>
</dbReference>
<dbReference type="Gene3D" id="1.10.8.720">
    <property type="entry name" value="Region D6 of dynein motor"/>
    <property type="match status" value="1"/>
</dbReference>
<dbReference type="GO" id="GO:0051959">
    <property type="term" value="F:dynein light intermediate chain binding"/>
    <property type="evidence" value="ECO:0007669"/>
    <property type="project" value="InterPro"/>
</dbReference>
<name>A0AAW1CFR3_9HEMI</name>
<sequence length="413" mass="47591">MIDPNQKSINHCVLSEFQFILIVQLLRPDRLHTTLVNFALEALGLQFLMPTSFQLNEIFPETTSSEPILIITSPGTDPSKEIISMAESKNRIIQEMVVGPGQEAEILKNLSEASNKGQWILLKNLHLLTSWLPTLEKNLQNLLPHHKNFRLWLTTEEHSNFSIVLLSSCIKITYEAPPGIKRNLERTYADWVLNDKLEKSNLGSRSMFVLAWTHATLQERRTYIPQGWTSFYEFNDTDLSVAIAILKAILSKGESSNVYWEYLYGLYEIAVYGGRINNVYDLRVLSSYLRTFFTPDIIMSNNKKPLISNVMLPRSSNVQDHLDVIKQLPNNDKPEYFGLPKNVNRIWERVSSINTIEQVKFLNQNLTNFDRNGSMKKYSLIISPLLKLWKKLNQVLAFIVKILVLFYKTVLPT</sequence>
<dbReference type="InterPro" id="IPR004273">
    <property type="entry name" value="Dynein_heavy_D6_P-loop"/>
</dbReference>
<evidence type="ECO:0008006" key="5">
    <source>
        <dbReference type="Google" id="ProtNLM"/>
    </source>
</evidence>
<dbReference type="Pfam" id="PF18198">
    <property type="entry name" value="AAA_lid_11"/>
    <property type="match status" value="1"/>
</dbReference>
<evidence type="ECO:0000259" key="2">
    <source>
        <dbReference type="Pfam" id="PF18198"/>
    </source>
</evidence>
<dbReference type="InterPro" id="IPR027417">
    <property type="entry name" value="P-loop_NTPase"/>
</dbReference>
<reference evidence="3 4" key="1">
    <citation type="submission" date="2022-12" db="EMBL/GenBank/DDBJ databases">
        <title>Chromosome-level genome assembly of true bugs.</title>
        <authorList>
            <person name="Ma L."/>
            <person name="Li H."/>
        </authorList>
    </citation>
    <scope>NUCLEOTIDE SEQUENCE [LARGE SCALE GENOMIC DNA]</scope>
    <source>
        <strain evidence="3">Lab_2022b</strain>
    </source>
</reference>
<evidence type="ECO:0000313" key="4">
    <source>
        <dbReference type="Proteomes" id="UP001461498"/>
    </source>
</evidence>
<keyword evidence="4" id="KW-1185">Reference proteome</keyword>
<dbReference type="GO" id="GO:0008569">
    <property type="term" value="F:minus-end-directed microtubule motor activity"/>
    <property type="evidence" value="ECO:0007669"/>
    <property type="project" value="InterPro"/>
</dbReference>
<accession>A0AAW1CFR3</accession>
<organism evidence="3 4">
    <name type="scientific">Rhynocoris fuscipes</name>
    <dbReference type="NCBI Taxonomy" id="488301"/>
    <lineage>
        <taxon>Eukaryota</taxon>
        <taxon>Metazoa</taxon>
        <taxon>Ecdysozoa</taxon>
        <taxon>Arthropoda</taxon>
        <taxon>Hexapoda</taxon>
        <taxon>Insecta</taxon>
        <taxon>Pterygota</taxon>
        <taxon>Neoptera</taxon>
        <taxon>Paraneoptera</taxon>
        <taxon>Hemiptera</taxon>
        <taxon>Heteroptera</taxon>
        <taxon>Panheteroptera</taxon>
        <taxon>Cimicomorpha</taxon>
        <taxon>Reduviidae</taxon>
        <taxon>Harpactorinae</taxon>
        <taxon>Harpactorini</taxon>
        <taxon>Rhynocoris</taxon>
    </lineage>
</organism>
<evidence type="ECO:0000313" key="3">
    <source>
        <dbReference type="EMBL" id="KAK9497518.1"/>
    </source>
</evidence>
<dbReference type="Pfam" id="PF03028">
    <property type="entry name" value="Dynein_heavy"/>
    <property type="match status" value="1"/>
</dbReference>
<protein>
    <recommendedName>
        <fullName evidence="5">Dynein heavy chain</fullName>
    </recommendedName>
</protein>
<dbReference type="PANTHER" id="PTHR45703">
    <property type="entry name" value="DYNEIN HEAVY CHAIN"/>
    <property type="match status" value="1"/>
</dbReference>
<dbReference type="GO" id="GO:0007018">
    <property type="term" value="P:microtubule-based movement"/>
    <property type="evidence" value="ECO:0007669"/>
    <property type="project" value="InterPro"/>
</dbReference>
<dbReference type="FunFam" id="3.40.50.300:FF:000320">
    <property type="entry name" value="Dynein, axonemal, heavy chain 5"/>
    <property type="match status" value="1"/>
</dbReference>
<dbReference type="FunFam" id="1.10.8.720:FF:000003">
    <property type="entry name" value="Cytoplasmic dynein heavy chain 2"/>
    <property type="match status" value="1"/>
</dbReference>
<dbReference type="InterPro" id="IPR042219">
    <property type="entry name" value="AAA_lid_11_sf"/>
</dbReference>
<dbReference type="InterPro" id="IPR026983">
    <property type="entry name" value="DHC"/>
</dbReference>
<evidence type="ECO:0000259" key="1">
    <source>
        <dbReference type="Pfam" id="PF03028"/>
    </source>
</evidence>
<dbReference type="InterPro" id="IPR041658">
    <property type="entry name" value="AAA_lid_11"/>
</dbReference>
<dbReference type="Gene3D" id="3.40.50.300">
    <property type="entry name" value="P-loop containing nucleotide triphosphate hydrolases"/>
    <property type="match status" value="1"/>
</dbReference>
<dbReference type="AlphaFoldDB" id="A0AAW1CFR3"/>
<dbReference type="EMBL" id="JAPXFL010000014">
    <property type="protein sequence ID" value="KAK9497518.1"/>
    <property type="molecule type" value="Genomic_DNA"/>
</dbReference>
<gene>
    <name evidence="3" type="ORF">O3M35_004223</name>
</gene>
<comment type="caution">
    <text evidence="3">The sequence shown here is derived from an EMBL/GenBank/DDBJ whole genome shotgun (WGS) entry which is preliminary data.</text>
</comment>